<evidence type="ECO:0000256" key="4">
    <source>
        <dbReference type="ARBA" id="ARBA00022649"/>
    </source>
</evidence>
<dbReference type="OrthoDB" id="6556178at2"/>
<evidence type="ECO:0000256" key="3">
    <source>
        <dbReference type="ARBA" id="ARBA00022519"/>
    </source>
</evidence>
<name>A0A370QS11_9GAMM</name>
<evidence type="ECO:0000256" key="2">
    <source>
        <dbReference type="ARBA" id="ARBA00022475"/>
    </source>
</evidence>
<keyword evidence="5 8" id="KW-0812">Transmembrane</keyword>
<gene>
    <name evidence="9" type="ORF">C8D90_104202</name>
</gene>
<evidence type="ECO:0000313" key="10">
    <source>
        <dbReference type="Proteomes" id="UP000254848"/>
    </source>
</evidence>
<sequence>MNNTIQMLASYSPKGKEQKAMKQQLVIVIVICITMLAVTLIARKDLCEIRIRSGQTEVAAFTAYESR</sequence>
<dbReference type="InterPro" id="IPR000021">
    <property type="entry name" value="Hok/gef_toxin"/>
</dbReference>
<dbReference type="PROSITE" id="PS00556">
    <property type="entry name" value="HOK_GEF"/>
    <property type="match status" value="1"/>
</dbReference>
<evidence type="ECO:0000256" key="1">
    <source>
        <dbReference type="ARBA" id="ARBA00004377"/>
    </source>
</evidence>
<keyword evidence="4" id="KW-1277">Toxin-antitoxin system</keyword>
<protein>
    <submittedName>
        <fullName evidence="9">Protein HokC/D</fullName>
    </submittedName>
</protein>
<evidence type="ECO:0000256" key="7">
    <source>
        <dbReference type="ARBA" id="ARBA00023136"/>
    </source>
</evidence>
<dbReference type="EMBL" id="QRAP01000004">
    <property type="protein sequence ID" value="RDK92047.1"/>
    <property type="molecule type" value="Genomic_DNA"/>
</dbReference>
<proteinExistence type="inferred from homology"/>
<dbReference type="Pfam" id="PF01848">
    <property type="entry name" value="HOK_GEF"/>
    <property type="match status" value="1"/>
</dbReference>
<dbReference type="GO" id="GO:0005886">
    <property type="term" value="C:plasma membrane"/>
    <property type="evidence" value="ECO:0007669"/>
    <property type="project" value="UniProtKB-SubCell"/>
</dbReference>
<dbReference type="InterPro" id="IPR018084">
    <property type="entry name" value="Hok/gef_toxin_CS"/>
</dbReference>
<comment type="caution">
    <text evidence="9">The sequence shown here is derived from an EMBL/GenBank/DDBJ whole genome shotgun (WGS) entry which is preliminary data.</text>
</comment>
<dbReference type="PRINTS" id="PR00281">
    <property type="entry name" value="HOKGEFTOXIC"/>
</dbReference>
<evidence type="ECO:0000256" key="6">
    <source>
        <dbReference type="ARBA" id="ARBA00022989"/>
    </source>
</evidence>
<dbReference type="Proteomes" id="UP000254848">
    <property type="component" value="Unassembled WGS sequence"/>
</dbReference>
<reference evidence="9 10" key="1">
    <citation type="submission" date="2018-07" db="EMBL/GenBank/DDBJ databases">
        <title>Genomic Encyclopedia of Type Strains, Phase IV (KMG-IV): sequencing the most valuable type-strain genomes for metagenomic binning, comparative biology and taxonomic classification.</title>
        <authorList>
            <person name="Goeker M."/>
        </authorList>
    </citation>
    <scope>NUCLEOTIDE SEQUENCE [LARGE SCALE GENOMIC DNA]</scope>
    <source>
        <strain evidence="9 10">DSM 103736</strain>
    </source>
</reference>
<feature type="transmembrane region" description="Helical" evidence="8">
    <location>
        <begin position="20"/>
        <end position="42"/>
    </location>
</feature>
<keyword evidence="7 8" id="KW-0472">Membrane</keyword>
<keyword evidence="2" id="KW-1003">Cell membrane</keyword>
<comment type="subcellular location">
    <subcellularLocation>
        <location evidence="1 8">Cell inner membrane</location>
        <topology evidence="1 8">Single-pass membrane protein</topology>
    </subcellularLocation>
</comment>
<evidence type="ECO:0000256" key="8">
    <source>
        <dbReference type="RuleBase" id="RU221113"/>
    </source>
</evidence>
<accession>A0A370QS11</accession>
<organism evidence="9 10">
    <name type="scientific">Enterobacillus tribolii</name>
    <dbReference type="NCBI Taxonomy" id="1487935"/>
    <lineage>
        <taxon>Bacteria</taxon>
        <taxon>Pseudomonadati</taxon>
        <taxon>Pseudomonadota</taxon>
        <taxon>Gammaproteobacteria</taxon>
        <taxon>Enterobacterales</taxon>
        <taxon>Hafniaceae</taxon>
        <taxon>Enterobacillus</taxon>
    </lineage>
</organism>
<dbReference type="AlphaFoldDB" id="A0A370QS11"/>
<keyword evidence="10" id="KW-1185">Reference proteome</keyword>
<evidence type="ECO:0000313" key="9">
    <source>
        <dbReference type="EMBL" id="RDK92047.1"/>
    </source>
</evidence>
<evidence type="ECO:0000256" key="5">
    <source>
        <dbReference type="ARBA" id="ARBA00022692"/>
    </source>
</evidence>
<comment type="similarity">
    <text evidence="8">Belongs to the hok/gef family.</text>
</comment>
<keyword evidence="6 8" id="KW-1133">Transmembrane helix</keyword>
<keyword evidence="3" id="KW-0997">Cell inner membrane</keyword>